<reference evidence="1 2" key="1">
    <citation type="journal article" date="2019" name="Emerg. Microbes Infect.">
        <title>Comprehensive subspecies identification of 175 nontuberculous mycobacteria species based on 7547 genomic profiles.</title>
        <authorList>
            <person name="Matsumoto Y."/>
            <person name="Kinjo T."/>
            <person name="Motooka D."/>
            <person name="Nabeya D."/>
            <person name="Jung N."/>
            <person name="Uechi K."/>
            <person name="Horii T."/>
            <person name="Iida T."/>
            <person name="Fujita J."/>
            <person name="Nakamura S."/>
        </authorList>
    </citation>
    <scope>NUCLEOTIDE SEQUENCE [LARGE SCALE GENOMIC DNA]</scope>
    <source>
        <strain evidence="1 2">JCM 6375</strain>
    </source>
</reference>
<keyword evidence="2" id="KW-1185">Reference proteome</keyword>
<dbReference type="AlphaFoldDB" id="A0AAD1M6Y3"/>
<sequence length="56" mass="5946">MTTIHATVGEPYEIEPTGTGLIRLSRQLGTREVHLVFGVADALAVADALVDAAERL</sequence>
<dbReference type="EMBL" id="AP022560">
    <property type="protein sequence ID" value="BBX01864.1"/>
    <property type="molecule type" value="Genomic_DNA"/>
</dbReference>
<dbReference type="Proteomes" id="UP000466681">
    <property type="component" value="Chromosome"/>
</dbReference>
<dbReference type="KEGG" id="mmor:MMOR_28000"/>
<proteinExistence type="predicted"/>
<protein>
    <submittedName>
        <fullName evidence="1">Uncharacterized protein</fullName>
    </submittedName>
</protein>
<accession>A0AAD1M6Y3</accession>
<organism evidence="1 2">
    <name type="scientific">Mycolicibacterium moriokaense</name>
    <dbReference type="NCBI Taxonomy" id="39691"/>
    <lineage>
        <taxon>Bacteria</taxon>
        <taxon>Bacillati</taxon>
        <taxon>Actinomycetota</taxon>
        <taxon>Actinomycetes</taxon>
        <taxon>Mycobacteriales</taxon>
        <taxon>Mycobacteriaceae</taxon>
        <taxon>Mycolicibacterium</taxon>
    </lineage>
</organism>
<dbReference type="RefSeq" id="WP_163658095.1">
    <property type="nucleotide sequence ID" value="NZ_AP022560.1"/>
</dbReference>
<evidence type="ECO:0000313" key="1">
    <source>
        <dbReference type="EMBL" id="BBX01864.1"/>
    </source>
</evidence>
<name>A0AAD1M6Y3_9MYCO</name>
<evidence type="ECO:0000313" key="2">
    <source>
        <dbReference type="Proteomes" id="UP000466681"/>
    </source>
</evidence>
<gene>
    <name evidence="1" type="ORF">MMOR_28000</name>
</gene>